<comment type="caution">
    <text evidence="1">The sequence shown here is derived from an EMBL/GenBank/DDBJ whole genome shotgun (WGS) entry which is preliminary data.</text>
</comment>
<dbReference type="EMBL" id="BCWF01000001">
    <property type="protein sequence ID" value="GAT18637.1"/>
    <property type="molecule type" value="Genomic_DNA"/>
</dbReference>
<name>A0A146EX96_ASPKA</name>
<reference evidence="2" key="2">
    <citation type="submission" date="2016-02" db="EMBL/GenBank/DDBJ databases">
        <title>Genome sequencing of Aspergillus luchuensis NBRC 4314.</title>
        <authorList>
            <person name="Yamada O."/>
        </authorList>
    </citation>
    <scope>NUCLEOTIDE SEQUENCE [LARGE SCALE GENOMIC DNA]</scope>
    <source>
        <strain evidence="2">RIB 2604</strain>
    </source>
</reference>
<dbReference type="AlphaFoldDB" id="A0A146EX96"/>
<reference evidence="1 2" key="1">
    <citation type="journal article" date="2016" name="DNA Res.">
        <title>Genome sequence of Aspergillus luchuensis NBRC 4314.</title>
        <authorList>
            <person name="Yamada O."/>
            <person name="Machida M."/>
            <person name="Hosoyama A."/>
            <person name="Goto M."/>
            <person name="Takahashi T."/>
            <person name="Futagami T."/>
            <person name="Yamagata Y."/>
            <person name="Takeuchi M."/>
            <person name="Kobayashi T."/>
            <person name="Koike H."/>
            <person name="Abe K."/>
            <person name="Asai K."/>
            <person name="Arita M."/>
            <person name="Fujita N."/>
            <person name="Fukuda K."/>
            <person name="Higa K."/>
            <person name="Horikawa H."/>
            <person name="Ishikawa T."/>
            <person name="Jinno K."/>
            <person name="Kato Y."/>
            <person name="Kirimura K."/>
            <person name="Mizutani O."/>
            <person name="Nakasone K."/>
            <person name="Sano M."/>
            <person name="Shiraishi Y."/>
            <person name="Tsukahara M."/>
            <person name="Gomi K."/>
        </authorList>
    </citation>
    <scope>NUCLEOTIDE SEQUENCE [LARGE SCALE GENOMIC DNA]</scope>
    <source>
        <strain evidence="1 2">RIB 2604</strain>
    </source>
</reference>
<dbReference type="Proteomes" id="UP000075230">
    <property type="component" value="Unassembled WGS sequence"/>
</dbReference>
<organism evidence="1 2">
    <name type="scientific">Aspergillus kawachii</name>
    <name type="common">White koji mold</name>
    <name type="synonym">Aspergillus awamori var. kawachi</name>
    <dbReference type="NCBI Taxonomy" id="1069201"/>
    <lineage>
        <taxon>Eukaryota</taxon>
        <taxon>Fungi</taxon>
        <taxon>Dikarya</taxon>
        <taxon>Ascomycota</taxon>
        <taxon>Pezizomycotina</taxon>
        <taxon>Eurotiomycetes</taxon>
        <taxon>Eurotiomycetidae</taxon>
        <taxon>Eurotiales</taxon>
        <taxon>Aspergillaceae</taxon>
        <taxon>Aspergillus</taxon>
        <taxon>Aspergillus subgen. Circumdati</taxon>
    </lineage>
</organism>
<protein>
    <submittedName>
        <fullName evidence="1">WD domain-containing protein</fullName>
    </submittedName>
</protein>
<accession>A0A146EX96</accession>
<sequence>MHRESLAVGICLRWTRRLPSAATMPHDVMRDRLTASAFSTLGKLVAIRKVQCALAYSGFHAGQGPGARCIDGTYRGPFDPNG</sequence>
<evidence type="ECO:0000313" key="1">
    <source>
        <dbReference type="EMBL" id="GAT18637.1"/>
    </source>
</evidence>
<proteinExistence type="predicted"/>
<evidence type="ECO:0000313" key="2">
    <source>
        <dbReference type="Proteomes" id="UP000075230"/>
    </source>
</evidence>
<gene>
    <name evidence="1" type="ORF">RIB2604_00101310</name>
</gene>